<reference evidence="2 3" key="1">
    <citation type="submission" date="2023-09" db="EMBL/GenBank/DDBJ databases">
        <authorList>
            <person name="Rey-Velasco X."/>
        </authorList>
    </citation>
    <scope>NUCLEOTIDE SEQUENCE [LARGE SCALE GENOMIC DNA]</scope>
    <source>
        <strain evidence="2 3">F158</strain>
    </source>
</reference>
<dbReference type="InterPro" id="IPR012332">
    <property type="entry name" value="Autotransporter_pectin_lyase_C"/>
</dbReference>
<gene>
    <name evidence="2" type="ORF">RM543_18875</name>
</gene>
<keyword evidence="1" id="KW-0732">Signal</keyword>
<evidence type="ECO:0000313" key="2">
    <source>
        <dbReference type="EMBL" id="MDT0684722.1"/>
    </source>
</evidence>
<evidence type="ECO:0000256" key="1">
    <source>
        <dbReference type="ARBA" id="ARBA00022729"/>
    </source>
</evidence>
<dbReference type="InterPro" id="IPR013425">
    <property type="entry name" value="Autotrns_rpt"/>
</dbReference>
<sequence>QLGETTFSGVISGEGAFQKEGTGTLNLAGASTHTGGTLVAEGTLDTSAGGTLADSGAISISEDATFVAGTADTVGTVTNSGTYDVNAAQTVASLGNEGLVTLDANLTAGADGVFNDAAGTIEQRADITSDGSVTNNGDLEVTGDRLIKTTGEASGFMGLETGVVTLAEKDDSLTVEQLGNTAYAGTIEGLGAFTKDGTGWLDLTGANSFEGGTTVTAGTLRTIDGGTLFDTGAIDILEDARFIAASADTVGVVTNAGTYSVGAAQNVLSLKNDGTAEIYAKLTAREGGVTNTSGATLDQRANIISEGDVTNDGTLKVTGVRRIETTGETSGLTGSGGIELAAEEDGLIVDQLGETTFSGVISGEGVFQKEGTGTLNLAGASTHTGGTLVAEGTLDTSAGGTLADSG</sequence>
<dbReference type="Proteomes" id="UP001265259">
    <property type="component" value="Unassembled WGS sequence"/>
</dbReference>
<dbReference type="SUPFAM" id="SSF51126">
    <property type="entry name" value="Pectin lyase-like"/>
    <property type="match status" value="2"/>
</dbReference>
<name>A0ABU3DLZ3_9RHOB</name>
<dbReference type="Pfam" id="PF12951">
    <property type="entry name" value="PATR"/>
    <property type="match status" value="3"/>
</dbReference>
<dbReference type="InterPro" id="IPR011050">
    <property type="entry name" value="Pectin_lyase_fold/virulence"/>
</dbReference>
<dbReference type="EMBL" id="JAVRHL010000014">
    <property type="protein sequence ID" value="MDT0684722.1"/>
    <property type="molecule type" value="Genomic_DNA"/>
</dbReference>
<feature type="non-terminal residue" evidence="2">
    <location>
        <position position="1"/>
    </location>
</feature>
<keyword evidence="3" id="KW-1185">Reference proteome</keyword>
<proteinExistence type="predicted"/>
<comment type="caution">
    <text evidence="2">The sequence shown here is derived from an EMBL/GenBank/DDBJ whole genome shotgun (WGS) entry which is preliminary data.</text>
</comment>
<feature type="non-terminal residue" evidence="2">
    <location>
        <position position="406"/>
    </location>
</feature>
<dbReference type="NCBIfam" id="TIGR02601">
    <property type="entry name" value="autotrns_rpt"/>
    <property type="match status" value="3"/>
</dbReference>
<protein>
    <submittedName>
        <fullName evidence="2">Autotransporter-associated beta strand repeat-containing protein</fullName>
    </submittedName>
</protein>
<dbReference type="InterPro" id="IPR051551">
    <property type="entry name" value="Autotransporter_adhesion"/>
</dbReference>
<dbReference type="PANTHER" id="PTHR35037:SF3">
    <property type="entry name" value="C-TERMINAL REGION OF AIDA-LIKE PROTEIN"/>
    <property type="match status" value="1"/>
</dbReference>
<evidence type="ECO:0000313" key="3">
    <source>
        <dbReference type="Proteomes" id="UP001265259"/>
    </source>
</evidence>
<dbReference type="RefSeq" id="WP_311694475.1">
    <property type="nucleotide sequence ID" value="NZ_JAVRHL010000014.1"/>
</dbReference>
<dbReference type="Gene3D" id="2.160.20.20">
    <property type="match status" value="1"/>
</dbReference>
<dbReference type="PANTHER" id="PTHR35037">
    <property type="entry name" value="C-TERMINAL REGION OF AIDA-LIKE PROTEIN"/>
    <property type="match status" value="1"/>
</dbReference>
<organism evidence="2 3">
    <name type="scientific">Tropicimonas omnivorans</name>
    <dbReference type="NCBI Taxonomy" id="3075590"/>
    <lineage>
        <taxon>Bacteria</taxon>
        <taxon>Pseudomonadati</taxon>
        <taxon>Pseudomonadota</taxon>
        <taxon>Alphaproteobacteria</taxon>
        <taxon>Rhodobacterales</taxon>
        <taxon>Roseobacteraceae</taxon>
        <taxon>Tropicimonas</taxon>
    </lineage>
</organism>
<accession>A0ABU3DLZ3</accession>